<dbReference type="InterPro" id="IPR008889">
    <property type="entry name" value="VQ"/>
</dbReference>
<dbReference type="AlphaFoldDB" id="A0ABD1FYY8"/>
<name>A0ABD1FYY8_SALDI</name>
<protein>
    <submittedName>
        <fullName evidence="3">VQ motif-containing protein 29-like</fullName>
    </submittedName>
</protein>
<evidence type="ECO:0000259" key="2">
    <source>
        <dbReference type="Pfam" id="PF05678"/>
    </source>
</evidence>
<evidence type="ECO:0000313" key="3">
    <source>
        <dbReference type="EMBL" id="KAL1537060.1"/>
    </source>
</evidence>
<dbReference type="PANTHER" id="PTHR34794">
    <property type="entry name" value="EXPRESSED PROTEIN"/>
    <property type="match status" value="1"/>
</dbReference>
<organism evidence="3 4">
    <name type="scientific">Salvia divinorum</name>
    <name type="common">Maria pastora</name>
    <name type="synonym">Diviner's sage</name>
    <dbReference type="NCBI Taxonomy" id="28513"/>
    <lineage>
        <taxon>Eukaryota</taxon>
        <taxon>Viridiplantae</taxon>
        <taxon>Streptophyta</taxon>
        <taxon>Embryophyta</taxon>
        <taxon>Tracheophyta</taxon>
        <taxon>Spermatophyta</taxon>
        <taxon>Magnoliopsida</taxon>
        <taxon>eudicotyledons</taxon>
        <taxon>Gunneridae</taxon>
        <taxon>Pentapetalae</taxon>
        <taxon>asterids</taxon>
        <taxon>lamiids</taxon>
        <taxon>Lamiales</taxon>
        <taxon>Lamiaceae</taxon>
        <taxon>Nepetoideae</taxon>
        <taxon>Mentheae</taxon>
        <taxon>Salviinae</taxon>
        <taxon>Salvia</taxon>
        <taxon>Salvia subgen. Calosphace</taxon>
    </lineage>
</organism>
<dbReference type="Proteomes" id="UP001567538">
    <property type="component" value="Unassembled WGS sequence"/>
</dbReference>
<dbReference type="EMBL" id="JBEAFC010000011">
    <property type="protein sequence ID" value="KAL1537060.1"/>
    <property type="molecule type" value="Genomic_DNA"/>
</dbReference>
<reference evidence="3 4" key="1">
    <citation type="submission" date="2024-06" db="EMBL/GenBank/DDBJ databases">
        <title>A chromosome level genome sequence of Diviner's sage (Salvia divinorum).</title>
        <authorList>
            <person name="Ford S.A."/>
            <person name="Ro D.-K."/>
            <person name="Ness R.W."/>
            <person name="Phillips M.A."/>
        </authorList>
    </citation>
    <scope>NUCLEOTIDE SEQUENCE [LARGE SCALE GENOMIC DNA]</scope>
    <source>
        <strain evidence="3">SAF-2024a</strain>
        <tissue evidence="3">Leaf</tissue>
    </source>
</reference>
<dbReference type="InterPro" id="IPR039610">
    <property type="entry name" value="VQ29"/>
</dbReference>
<keyword evidence="4" id="KW-1185">Reference proteome</keyword>
<comment type="caution">
    <text evidence="3">The sequence shown here is derived from an EMBL/GenBank/DDBJ whole genome shotgun (WGS) entry which is preliminary data.</text>
</comment>
<feature type="region of interest" description="Disordered" evidence="1">
    <location>
        <begin position="1"/>
        <end position="31"/>
    </location>
</feature>
<evidence type="ECO:0000313" key="4">
    <source>
        <dbReference type="Proteomes" id="UP001567538"/>
    </source>
</evidence>
<feature type="domain" description="VQ" evidence="2">
    <location>
        <begin position="62"/>
        <end position="81"/>
    </location>
</feature>
<dbReference type="Pfam" id="PF05678">
    <property type="entry name" value="VQ"/>
    <property type="match status" value="1"/>
</dbReference>
<feature type="compositionally biased region" description="Low complexity" evidence="1">
    <location>
        <begin position="1"/>
        <end position="23"/>
    </location>
</feature>
<dbReference type="PANTHER" id="PTHR34794:SF1">
    <property type="entry name" value="OS10G0101800 PROTEIN"/>
    <property type="match status" value="1"/>
</dbReference>
<proteinExistence type="predicted"/>
<gene>
    <name evidence="3" type="ORF">AAHA92_29618</name>
</gene>
<accession>A0ABD1FYY8</accession>
<evidence type="ECO:0000256" key="1">
    <source>
        <dbReference type="SAM" id="MobiDB-lite"/>
    </source>
</evidence>
<sequence>MDTYSYSITSSPSSYSNSSNSSTHFTSRKERNCKPPYLSALHSVRRLPAIKKKPIAPMPATAPKIYKVEPVDFRDVVQRLTAAPGFQKVAAPPLMFDGGSTAPGLNLSSPSGLGWNSFLIRENTSLDFFNTI</sequence>